<dbReference type="STRING" id="1460663.A0A177C7L2"/>
<evidence type="ECO:0000313" key="4">
    <source>
        <dbReference type="EMBL" id="OAG02690.1"/>
    </source>
</evidence>
<dbReference type="PRINTS" id="PR00080">
    <property type="entry name" value="SDRFAMILY"/>
</dbReference>
<reference evidence="4 5" key="1">
    <citation type="submission" date="2016-05" db="EMBL/GenBank/DDBJ databases">
        <title>Comparative analysis of secretome profiles of manganese(II)-oxidizing ascomycete fungi.</title>
        <authorList>
            <consortium name="DOE Joint Genome Institute"/>
            <person name="Zeiner C.A."/>
            <person name="Purvine S.O."/>
            <person name="Zink E.M."/>
            <person name="Wu S."/>
            <person name="Pasa-Tolic L."/>
            <person name="Chaput D.L."/>
            <person name="Haridas S."/>
            <person name="Grigoriev I.V."/>
            <person name="Santelli C.M."/>
            <person name="Hansel C.M."/>
        </authorList>
    </citation>
    <scope>NUCLEOTIDE SEQUENCE [LARGE SCALE GENOMIC DNA]</scope>
    <source>
        <strain evidence="4 5">AP3s5-JAC2a</strain>
    </source>
</reference>
<dbReference type="InterPro" id="IPR002347">
    <property type="entry name" value="SDR_fam"/>
</dbReference>
<accession>A0A177C7L2</accession>
<evidence type="ECO:0000256" key="3">
    <source>
        <dbReference type="RuleBase" id="RU000363"/>
    </source>
</evidence>
<sequence length="330" mass="35263">MPGPLPYTRHTPASTIAADNAAHIAGKVVLTSGVSPHGTGALFLEAIAAYSPALLILAGRNTSKTRATATKLASLNPSIKTRVLDLDLASQASVRRAAAEVNAYGEDYIDVLVNNAGVMAGPYRTTSDGLEMHFGTNHIGHFLFTNLVMGKLLAAPAPRVVNISSDGHRLSGIRWDDVGFSGGKTYNQWVAYGQSKTANILFTRALAANAGLTERGLRSFAVHPGVLMSTSLADGLEAEDFADLKKLDKEIGDPLGEEGASFDVKTEEEMVATHVAAAFDPRLEGAEWNGTYMEDGDVHEEKVRGTVGGREDAERLWRLSEGLVGDKFRW</sequence>
<dbReference type="GeneID" id="28771352"/>
<gene>
    <name evidence="4" type="ORF">CC84DRAFT_909808</name>
</gene>
<dbReference type="OrthoDB" id="191139at2759"/>
<dbReference type="PANTHER" id="PTHR24320">
    <property type="entry name" value="RETINOL DEHYDROGENASE"/>
    <property type="match status" value="1"/>
</dbReference>
<dbReference type="SUPFAM" id="SSF51735">
    <property type="entry name" value="NAD(P)-binding Rossmann-fold domains"/>
    <property type="match status" value="1"/>
</dbReference>
<dbReference type="Proteomes" id="UP000077069">
    <property type="component" value="Unassembled WGS sequence"/>
</dbReference>
<evidence type="ECO:0000313" key="5">
    <source>
        <dbReference type="Proteomes" id="UP000077069"/>
    </source>
</evidence>
<evidence type="ECO:0000256" key="2">
    <source>
        <dbReference type="ARBA" id="ARBA00023002"/>
    </source>
</evidence>
<name>A0A177C7L2_9PLEO</name>
<proteinExistence type="inferred from homology"/>
<dbReference type="EMBL" id="KV441555">
    <property type="protein sequence ID" value="OAG02690.1"/>
    <property type="molecule type" value="Genomic_DNA"/>
</dbReference>
<dbReference type="GO" id="GO:0016491">
    <property type="term" value="F:oxidoreductase activity"/>
    <property type="evidence" value="ECO:0007669"/>
    <property type="project" value="UniProtKB-KW"/>
</dbReference>
<protein>
    <submittedName>
        <fullName evidence="4">NAD(P)-binding protein</fullName>
    </submittedName>
</protein>
<dbReference type="PRINTS" id="PR00081">
    <property type="entry name" value="GDHRDH"/>
</dbReference>
<dbReference type="Pfam" id="PF00106">
    <property type="entry name" value="adh_short"/>
    <property type="match status" value="1"/>
</dbReference>
<comment type="similarity">
    <text evidence="1 3">Belongs to the short-chain dehydrogenases/reductases (SDR) family.</text>
</comment>
<organism evidence="4 5">
    <name type="scientific">Paraphaeosphaeria sporulosa</name>
    <dbReference type="NCBI Taxonomy" id="1460663"/>
    <lineage>
        <taxon>Eukaryota</taxon>
        <taxon>Fungi</taxon>
        <taxon>Dikarya</taxon>
        <taxon>Ascomycota</taxon>
        <taxon>Pezizomycotina</taxon>
        <taxon>Dothideomycetes</taxon>
        <taxon>Pleosporomycetidae</taxon>
        <taxon>Pleosporales</taxon>
        <taxon>Massarineae</taxon>
        <taxon>Didymosphaeriaceae</taxon>
        <taxon>Paraphaeosphaeria</taxon>
    </lineage>
</organism>
<dbReference type="Gene3D" id="3.40.50.720">
    <property type="entry name" value="NAD(P)-binding Rossmann-like Domain"/>
    <property type="match status" value="1"/>
</dbReference>
<dbReference type="PANTHER" id="PTHR24320:SF283">
    <property type="entry name" value="RETINOL DEHYDROGENASE 11"/>
    <property type="match status" value="1"/>
</dbReference>
<evidence type="ECO:0000256" key="1">
    <source>
        <dbReference type="ARBA" id="ARBA00006484"/>
    </source>
</evidence>
<dbReference type="AlphaFoldDB" id="A0A177C7L2"/>
<keyword evidence="5" id="KW-1185">Reference proteome</keyword>
<dbReference type="InParanoid" id="A0A177C7L2"/>
<keyword evidence="2" id="KW-0560">Oxidoreductase</keyword>
<dbReference type="InterPro" id="IPR036291">
    <property type="entry name" value="NAD(P)-bd_dom_sf"/>
</dbReference>
<dbReference type="RefSeq" id="XP_018033055.1">
    <property type="nucleotide sequence ID" value="XM_018187866.1"/>
</dbReference>